<evidence type="ECO:0000313" key="4">
    <source>
        <dbReference type="Proteomes" id="UP000279306"/>
    </source>
</evidence>
<name>A0A448IH26_MYCAU</name>
<protein>
    <submittedName>
        <fullName evidence="3">ATPase</fullName>
    </submittedName>
</protein>
<reference evidence="3 4" key="1">
    <citation type="submission" date="2018-12" db="EMBL/GenBank/DDBJ databases">
        <authorList>
            <consortium name="Pathogen Informatics"/>
        </authorList>
    </citation>
    <scope>NUCLEOTIDE SEQUENCE [LARGE SCALE GENOMIC DNA]</scope>
    <source>
        <strain evidence="3 4">NCTC10437</strain>
    </source>
</reference>
<dbReference type="Gene3D" id="1.10.8.80">
    <property type="entry name" value="Magnesium chelatase subunit I, C-Terminal domain"/>
    <property type="match status" value="1"/>
</dbReference>
<organism evidence="3 4">
    <name type="scientific">Mycolicibacterium aurum</name>
    <name type="common">Mycobacterium aurum</name>
    <dbReference type="NCBI Taxonomy" id="1791"/>
    <lineage>
        <taxon>Bacteria</taxon>
        <taxon>Bacillati</taxon>
        <taxon>Actinomycetota</taxon>
        <taxon>Actinomycetes</taxon>
        <taxon>Mycobacteriales</taxon>
        <taxon>Mycobacteriaceae</taxon>
        <taxon>Mycolicibacterium</taxon>
    </lineage>
</organism>
<dbReference type="STRING" id="1791.GCA_001049355_02359"/>
<dbReference type="SUPFAM" id="SSF52540">
    <property type="entry name" value="P-loop containing nucleoside triphosphate hydrolases"/>
    <property type="match status" value="1"/>
</dbReference>
<dbReference type="Gene3D" id="3.40.50.300">
    <property type="entry name" value="P-loop containing nucleotide triphosphate hydrolases"/>
    <property type="match status" value="1"/>
</dbReference>
<feature type="domain" description="ATPase AAA-3" evidence="1">
    <location>
        <begin position="53"/>
        <end position="183"/>
    </location>
</feature>
<feature type="domain" description="ChlI/MoxR AAA lid" evidence="2">
    <location>
        <begin position="262"/>
        <end position="327"/>
    </location>
</feature>
<evidence type="ECO:0000259" key="2">
    <source>
        <dbReference type="Pfam" id="PF17863"/>
    </source>
</evidence>
<dbReference type="InterPro" id="IPR050764">
    <property type="entry name" value="CbbQ/NirQ/NorQ/GpvN"/>
</dbReference>
<dbReference type="RefSeq" id="WP_048632262.1">
    <property type="nucleotide sequence ID" value="NZ_CVQQ01000006.1"/>
</dbReference>
<dbReference type="PANTHER" id="PTHR42759">
    <property type="entry name" value="MOXR FAMILY PROTEIN"/>
    <property type="match status" value="1"/>
</dbReference>
<gene>
    <name evidence="3" type="ORF">NCTC10437_00736</name>
</gene>
<dbReference type="Pfam" id="PF07726">
    <property type="entry name" value="AAA_3"/>
    <property type="match status" value="1"/>
</dbReference>
<dbReference type="KEGG" id="mauu:NCTC10437_00736"/>
<dbReference type="Proteomes" id="UP000279306">
    <property type="component" value="Chromosome"/>
</dbReference>
<dbReference type="PANTHER" id="PTHR42759:SF1">
    <property type="entry name" value="MAGNESIUM-CHELATASE SUBUNIT CHLD"/>
    <property type="match status" value="1"/>
</dbReference>
<dbReference type="InterPro" id="IPR011703">
    <property type="entry name" value="ATPase_AAA-3"/>
</dbReference>
<dbReference type="AlphaFoldDB" id="A0A448IH26"/>
<dbReference type="PIRSF" id="PIRSF002849">
    <property type="entry name" value="AAA_ATPase_chaperone_MoxR_prd"/>
    <property type="match status" value="1"/>
</dbReference>
<dbReference type="Pfam" id="PF17863">
    <property type="entry name" value="AAA_lid_2"/>
    <property type="match status" value="1"/>
</dbReference>
<evidence type="ECO:0000313" key="3">
    <source>
        <dbReference type="EMBL" id="VEG51624.1"/>
    </source>
</evidence>
<accession>A0A448IH26</accession>
<dbReference type="EMBL" id="LR134356">
    <property type="protein sequence ID" value="VEG51624.1"/>
    <property type="molecule type" value="Genomic_DNA"/>
</dbReference>
<dbReference type="GO" id="GO:0005524">
    <property type="term" value="F:ATP binding"/>
    <property type="evidence" value="ECO:0007669"/>
    <property type="project" value="InterPro"/>
</dbReference>
<dbReference type="GO" id="GO:0016887">
    <property type="term" value="F:ATP hydrolysis activity"/>
    <property type="evidence" value="ECO:0007669"/>
    <property type="project" value="InterPro"/>
</dbReference>
<keyword evidence="4" id="KW-1185">Reference proteome</keyword>
<evidence type="ECO:0000259" key="1">
    <source>
        <dbReference type="Pfam" id="PF07726"/>
    </source>
</evidence>
<dbReference type="InterPro" id="IPR027417">
    <property type="entry name" value="P-loop_NTPase"/>
</dbReference>
<proteinExistence type="predicted"/>
<dbReference type="CDD" id="cd00009">
    <property type="entry name" value="AAA"/>
    <property type="match status" value="1"/>
</dbReference>
<dbReference type="OrthoDB" id="9808397at2"/>
<dbReference type="InterPro" id="IPR041628">
    <property type="entry name" value="ChlI/MoxR_AAA_lid"/>
</dbReference>
<sequence length="336" mass="36403">MTAAPIPRESGSPADAETARRIVAALSEAFSAKVVGQEHLRETLLIGLLTGGHILLESVPGLAKTTAARVIAESIDGQFRRIQCTPDLLPSDIIGTQIYDATTTSFVTQLGPVHANVVLLDEINRSSAKTQSAMLEAMEERQTTIAGTEYPIPEPFLVIATQNPVDQEGTYALSEAQTDRFLLKEIVRYPSPEQEVEVLTRLDAGLYDRGHHARPVATLDDVRHLQQVTRHVHMSRDLMLYASRLVGVTRDAGNYLPSNLARLIEYGASPRATIALCTSARALAVLAGRNHVIPGDIADLAHRVLQHRLILGFEAASAGVTPNRVIDAVLQAVRVP</sequence>